<evidence type="ECO:0000313" key="3">
    <source>
        <dbReference type="Proteomes" id="UP000467636"/>
    </source>
</evidence>
<dbReference type="Pfam" id="PF00296">
    <property type="entry name" value="Bac_luciferase"/>
    <property type="match status" value="1"/>
</dbReference>
<dbReference type="AlphaFoldDB" id="A0AAD1MF23"/>
<dbReference type="CDD" id="cd01097">
    <property type="entry name" value="Tetrahydromethanopterin_reductase"/>
    <property type="match status" value="1"/>
</dbReference>
<protein>
    <submittedName>
        <fullName evidence="2">LLM class F420-dependent oxidoreductase</fullName>
    </submittedName>
</protein>
<dbReference type="EMBL" id="AP022564">
    <property type="protein sequence ID" value="BBX20953.1"/>
    <property type="molecule type" value="Genomic_DNA"/>
</dbReference>
<dbReference type="SUPFAM" id="SSF51679">
    <property type="entry name" value="Bacterial luciferase-like"/>
    <property type="match status" value="1"/>
</dbReference>
<dbReference type="NCBIfam" id="TIGR03617">
    <property type="entry name" value="F420_MSMEG_2256"/>
    <property type="match status" value="1"/>
</dbReference>
<dbReference type="InterPro" id="IPR050564">
    <property type="entry name" value="F420-G6PD/mer"/>
</dbReference>
<dbReference type="InterPro" id="IPR036661">
    <property type="entry name" value="Luciferase-like_sf"/>
</dbReference>
<evidence type="ECO:0000259" key="1">
    <source>
        <dbReference type="Pfam" id="PF00296"/>
    </source>
</evidence>
<dbReference type="Gene3D" id="3.20.20.30">
    <property type="entry name" value="Luciferase-like domain"/>
    <property type="match status" value="1"/>
</dbReference>
<organism evidence="2 3">
    <name type="scientific">Mycolicibacter terrae</name>
    <dbReference type="NCBI Taxonomy" id="1788"/>
    <lineage>
        <taxon>Bacteria</taxon>
        <taxon>Bacillati</taxon>
        <taxon>Actinomycetota</taxon>
        <taxon>Actinomycetes</taxon>
        <taxon>Mycobacteriales</taxon>
        <taxon>Mycobacteriaceae</taxon>
        <taxon>Mycolicibacter</taxon>
    </lineage>
</organism>
<dbReference type="Proteomes" id="UP000467636">
    <property type="component" value="Chromosome"/>
</dbReference>
<proteinExistence type="predicted"/>
<evidence type="ECO:0000313" key="2">
    <source>
        <dbReference type="EMBL" id="BBX20953.1"/>
    </source>
</evidence>
<sequence>MKVDYFVGGEAGDWERAVWAEQQGYDGVWLPEVTHDPFPLLAVAATRTKTVQLGTSIALAFARNPMSLAMIANDLQLYSGGRFVLGVGSQVKPHITRRFSMPWSAPASRMREYLLAVRAIWRSWATGEPLRFTGAYYTHTLMTPFFSPGPNPYGNPPIMLAGVGTRMTEVAGEVADGFFVHAFTTARYLRETTLPALRTGRTAAGHDTLDGFEVSGLPFIVTGADRAAVRVADSAVRNQIAFYASTPAYRPVLDAHGWGDLGDELTVLSKRGAWQEMGRRVTDEMLHEFAIVAPPRRVAEQILAKYGDVFTRTGCYAPYPVPEGFWQPIIREVRAAVRSRGGGRADHS</sequence>
<dbReference type="InterPro" id="IPR019919">
    <property type="entry name" value="Lucif-like_OxRdtase_MSMEG_2256"/>
</dbReference>
<dbReference type="PANTHER" id="PTHR43244:SF2">
    <property type="entry name" value="CONSERVED HYPOTHETICAL ALANINE AND PROLINE-RICH PROTEIN"/>
    <property type="match status" value="1"/>
</dbReference>
<dbReference type="InterPro" id="IPR011251">
    <property type="entry name" value="Luciferase-like_dom"/>
</dbReference>
<dbReference type="GO" id="GO:0016705">
    <property type="term" value="F:oxidoreductase activity, acting on paired donors, with incorporation or reduction of molecular oxygen"/>
    <property type="evidence" value="ECO:0007669"/>
    <property type="project" value="InterPro"/>
</dbReference>
<accession>A0AAD1MF23</accession>
<gene>
    <name evidence="2" type="ORF">MTER_03640</name>
</gene>
<reference evidence="2 3" key="1">
    <citation type="journal article" date="2019" name="Emerg. Microbes Infect.">
        <title>Comprehensive subspecies identification of 175 nontuberculous mycobacteria species based on 7547 genomic profiles.</title>
        <authorList>
            <person name="Matsumoto Y."/>
            <person name="Kinjo T."/>
            <person name="Motooka D."/>
            <person name="Nabeya D."/>
            <person name="Jung N."/>
            <person name="Uechi K."/>
            <person name="Horii T."/>
            <person name="Iida T."/>
            <person name="Fujita J."/>
            <person name="Nakamura S."/>
        </authorList>
    </citation>
    <scope>NUCLEOTIDE SEQUENCE [LARGE SCALE GENOMIC DNA]</scope>
    <source>
        <strain evidence="2 3">JCM 12143</strain>
    </source>
</reference>
<feature type="domain" description="Luciferase-like" evidence="1">
    <location>
        <begin position="15"/>
        <end position="307"/>
    </location>
</feature>
<dbReference type="RefSeq" id="WP_085261497.1">
    <property type="nucleotide sequence ID" value="NZ_AP022564.1"/>
</dbReference>
<dbReference type="PANTHER" id="PTHR43244">
    <property type="match status" value="1"/>
</dbReference>
<keyword evidence="3" id="KW-1185">Reference proteome</keyword>
<name>A0AAD1MF23_9MYCO</name>